<dbReference type="OMA" id="NFQDDIY"/>
<dbReference type="PROSITE" id="PS50082">
    <property type="entry name" value="WD_REPEATS_2"/>
    <property type="match status" value="2"/>
</dbReference>
<dbReference type="GO" id="GO:0007017">
    <property type="term" value="P:microtubule-based process"/>
    <property type="evidence" value="ECO:0007669"/>
    <property type="project" value="EnsemblFungi"/>
</dbReference>
<evidence type="ECO:0000256" key="4">
    <source>
        <dbReference type="ARBA" id="ARBA00022737"/>
    </source>
</evidence>
<feature type="repeat" description="WD" evidence="8">
    <location>
        <begin position="185"/>
        <end position="217"/>
    </location>
</feature>
<dbReference type="Pfam" id="PF00400">
    <property type="entry name" value="WD40"/>
    <property type="match status" value="2"/>
</dbReference>
<comment type="subunit">
    <text evidence="7">Binds to F-actin.</text>
</comment>
<dbReference type="PANTHER" id="PTHR10856:SF0">
    <property type="entry name" value="CORONIN"/>
    <property type="match status" value="1"/>
</dbReference>
<feature type="domain" description="DUF1899" evidence="10">
    <location>
        <begin position="4"/>
        <end position="68"/>
    </location>
</feature>
<evidence type="ECO:0000256" key="7">
    <source>
        <dbReference type="ARBA" id="ARBA00062568"/>
    </source>
</evidence>
<dbReference type="GO" id="GO:0030139">
    <property type="term" value="C:endocytic vesicle"/>
    <property type="evidence" value="ECO:0007669"/>
    <property type="project" value="EnsemblFungi"/>
</dbReference>
<dbReference type="GO" id="GO:0071846">
    <property type="term" value="P:actin filament debranching"/>
    <property type="evidence" value="ECO:0007669"/>
    <property type="project" value="EnsemblFungi"/>
</dbReference>
<evidence type="ECO:0000313" key="12">
    <source>
        <dbReference type="Proteomes" id="UP000186594"/>
    </source>
</evidence>
<dbReference type="STRING" id="1198029.A0A1U7LUM7"/>
<dbReference type="GO" id="GO:0110085">
    <property type="term" value="C:mitotic actomyosin contractile ring"/>
    <property type="evidence" value="ECO:0007669"/>
    <property type="project" value="EnsemblFungi"/>
</dbReference>
<dbReference type="SMART" id="SM01166">
    <property type="entry name" value="DUF1899"/>
    <property type="match status" value="1"/>
</dbReference>
<dbReference type="InterPro" id="IPR015505">
    <property type="entry name" value="Coronin"/>
</dbReference>
<dbReference type="FunFam" id="2.130.10.10:FF:000197">
    <property type="entry name" value="Coronin"/>
    <property type="match status" value="1"/>
</dbReference>
<dbReference type="GO" id="GO:0051015">
    <property type="term" value="F:actin filament binding"/>
    <property type="evidence" value="ECO:0007669"/>
    <property type="project" value="EnsemblFungi"/>
</dbReference>
<accession>A0A1U7LUM7</accession>
<dbReference type="PANTHER" id="PTHR10856">
    <property type="entry name" value="CORONIN"/>
    <property type="match status" value="1"/>
</dbReference>
<dbReference type="GO" id="GO:0007015">
    <property type="term" value="P:actin filament organization"/>
    <property type="evidence" value="ECO:0007669"/>
    <property type="project" value="EnsemblFungi"/>
</dbReference>
<dbReference type="Proteomes" id="UP000186594">
    <property type="component" value="Unassembled WGS sequence"/>
</dbReference>
<sequence length="543" mass="60632">MSGKFVRASKFRHVFAQPSKREQCYDNVKITRNAWDSNLIQCNSSYLSINWNINSGGSFGVIPLNETGKIPESIPLFQGHTAPVLDTDWSPFMDTLVASGSEDAKIFLWQVPDDFTIFDNVFEEVRPMAKLTGHSRHDYIFRHNLIYFRKVGFVQFHPTANNVLASASTDGVKFWDIEKGVDNITLKHQDIIQSMSFNRNGSLLVTTCRDKMIRIFDPRAQISPVQEAKGHEGAKNSRVVWLGDLDRIATTGFGKYSGRQLGLFDTTALGKGPISHDFIELDSSSGITMPFWDPDTKILYLAGKGDGNIRYYELDNDEFCYLADYKSTDPQRGMAFMPKRSLAIHENEIARAYKSSKDVLIEPIRFYVPRRSETYQDDIYPDTLSDEPSLTAGEWFAGKTADPILVSLEQVYEDGLSGRPAAKSACFTPSIVAQIPRHNSFGQPSNEKAAQAQASSPVEITANKVSRNDNVSGPANEPYVSVDVQKLTEMIRKQEGSISAHAKKISSLEDRLADKDAAIKDLRVQVAQLVEAFTELERGGVNV</sequence>
<dbReference type="InterPro" id="IPR001680">
    <property type="entry name" value="WD40_rpt"/>
</dbReference>
<gene>
    <name evidence="11" type="ORF">NEOLI_000406</name>
</gene>
<keyword evidence="4 9" id="KW-0677">Repeat</keyword>
<evidence type="ECO:0000256" key="1">
    <source>
        <dbReference type="ARBA" id="ARBA00009482"/>
    </source>
</evidence>
<dbReference type="Pfam" id="PF08953">
    <property type="entry name" value="DUF1899"/>
    <property type="match status" value="1"/>
</dbReference>
<dbReference type="GO" id="GO:0071933">
    <property type="term" value="F:Arp2/3 complex binding"/>
    <property type="evidence" value="ECO:0007669"/>
    <property type="project" value="EnsemblFungi"/>
</dbReference>
<dbReference type="GO" id="GO:0051666">
    <property type="term" value="P:actin cortical patch localization"/>
    <property type="evidence" value="ECO:0007669"/>
    <property type="project" value="EnsemblFungi"/>
</dbReference>
<evidence type="ECO:0000256" key="6">
    <source>
        <dbReference type="ARBA" id="ARBA00023203"/>
    </source>
</evidence>
<dbReference type="AlphaFoldDB" id="A0A1U7LUM7"/>
<dbReference type="GO" id="GO:2000601">
    <property type="term" value="P:positive regulation of Arp2/3 complex-mediated actin nucleation"/>
    <property type="evidence" value="ECO:0007669"/>
    <property type="project" value="EnsemblFungi"/>
</dbReference>
<reference evidence="11 12" key="1">
    <citation type="submission" date="2016-04" db="EMBL/GenBank/DDBJ databases">
        <title>Evolutionary innovation and constraint leading to complex multicellularity in the Ascomycota.</title>
        <authorList>
            <person name="Cisse O."/>
            <person name="Nguyen A."/>
            <person name="Hewitt D.A."/>
            <person name="Jedd G."/>
            <person name="Stajich J.E."/>
        </authorList>
    </citation>
    <scope>NUCLEOTIDE SEQUENCE [LARGE SCALE GENOMIC DNA]</scope>
    <source>
        <strain evidence="11 12">DAH-3</strain>
    </source>
</reference>
<dbReference type="SUPFAM" id="SSF50978">
    <property type="entry name" value="WD40 repeat-like"/>
    <property type="match status" value="1"/>
</dbReference>
<evidence type="ECO:0000256" key="9">
    <source>
        <dbReference type="RuleBase" id="RU280818"/>
    </source>
</evidence>
<keyword evidence="6" id="KW-0009">Actin-binding</keyword>
<dbReference type="GO" id="GO:0030479">
    <property type="term" value="C:actin cortical patch"/>
    <property type="evidence" value="ECO:0007669"/>
    <property type="project" value="EnsemblFungi"/>
</dbReference>
<dbReference type="InterPro" id="IPR015943">
    <property type="entry name" value="WD40/YVTN_repeat-like_dom_sf"/>
</dbReference>
<protein>
    <recommendedName>
        <fullName evidence="9">Coronin</fullName>
    </recommendedName>
</protein>
<dbReference type="GO" id="GO:0030674">
    <property type="term" value="F:protein-macromolecule adaptor activity"/>
    <property type="evidence" value="ECO:0007669"/>
    <property type="project" value="EnsemblFungi"/>
</dbReference>
<dbReference type="PROSITE" id="PS50294">
    <property type="entry name" value="WD_REPEATS_REGION"/>
    <property type="match status" value="1"/>
</dbReference>
<keyword evidence="5" id="KW-0175">Coiled coil</keyword>
<dbReference type="SMART" id="SM00320">
    <property type="entry name" value="WD40"/>
    <property type="match status" value="3"/>
</dbReference>
<evidence type="ECO:0000256" key="8">
    <source>
        <dbReference type="PROSITE-ProRule" id="PRU00221"/>
    </source>
</evidence>
<organism evidence="11 12">
    <name type="scientific">Neolecta irregularis (strain DAH-3)</name>
    <dbReference type="NCBI Taxonomy" id="1198029"/>
    <lineage>
        <taxon>Eukaryota</taxon>
        <taxon>Fungi</taxon>
        <taxon>Dikarya</taxon>
        <taxon>Ascomycota</taxon>
        <taxon>Taphrinomycotina</taxon>
        <taxon>Neolectales</taxon>
        <taxon>Neolectaceae</taxon>
        <taxon>Neolecta</taxon>
    </lineage>
</organism>
<evidence type="ECO:0000256" key="2">
    <source>
        <dbReference type="ARBA" id="ARBA00022553"/>
    </source>
</evidence>
<comment type="caution">
    <text evidence="11">The sequence shown here is derived from an EMBL/GenBank/DDBJ whole genome shotgun (WGS) entry which is preliminary data.</text>
</comment>
<evidence type="ECO:0000256" key="5">
    <source>
        <dbReference type="ARBA" id="ARBA00023054"/>
    </source>
</evidence>
<dbReference type="SMART" id="SM01167">
    <property type="entry name" value="DUF1900"/>
    <property type="match status" value="1"/>
</dbReference>
<dbReference type="InterPro" id="IPR036322">
    <property type="entry name" value="WD40_repeat_dom_sf"/>
</dbReference>
<dbReference type="GO" id="GO:0008017">
    <property type="term" value="F:microtubule binding"/>
    <property type="evidence" value="ECO:0007669"/>
    <property type="project" value="EnsemblFungi"/>
</dbReference>
<keyword evidence="12" id="KW-1185">Reference proteome</keyword>
<dbReference type="GO" id="GO:0034316">
    <property type="term" value="P:negative regulation of Arp2/3 complex-mediated actin nucleation"/>
    <property type="evidence" value="ECO:0007669"/>
    <property type="project" value="EnsemblFungi"/>
</dbReference>
<feature type="repeat" description="WD" evidence="8">
    <location>
        <begin position="77"/>
        <end position="111"/>
    </location>
</feature>
<evidence type="ECO:0000256" key="3">
    <source>
        <dbReference type="ARBA" id="ARBA00022574"/>
    </source>
</evidence>
<dbReference type="Gene3D" id="2.130.10.10">
    <property type="entry name" value="YVTN repeat-like/Quinoprotein amine dehydrogenase"/>
    <property type="match status" value="1"/>
</dbReference>
<evidence type="ECO:0000259" key="10">
    <source>
        <dbReference type="SMART" id="SM01166"/>
    </source>
</evidence>
<keyword evidence="3 8" id="KW-0853">WD repeat</keyword>
<dbReference type="EMBL" id="LXFE01000206">
    <property type="protein sequence ID" value="OLL26329.1"/>
    <property type="molecule type" value="Genomic_DNA"/>
</dbReference>
<dbReference type="OrthoDB" id="1850764at2759"/>
<dbReference type="InterPro" id="IPR015048">
    <property type="entry name" value="DUF1899"/>
</dbReference>
<proteinExistence type="inferred from homology"/>
<dbReference type="Pfam" id="PF16300">
    <property type="entry name" value="WD40_4"/>
    <property type="match status" value="1"/>
</dbReference>
<name>A0A1U7LUM7_NEOID</name>
<comment type="similarity">
    <text evidence="1 9">Belongs to the WD repeat coronin family.</text>
</comment>
<evidence type="ECO:0000313" key="11">
    <source>
        <dbReference type="EMBL" id="OLL26329.1"/>
    </source>
</evidence>
<keyword evidence="2" id="KW-0597">Phosphoprotein</keyword>
<dbReference type="GO" id="GO:1990819">
    <property type="term" value="C:mating projection actin fusion focus"/>
    <property type="evidence" value="ECO:0007669"/>
    <property type="project" value="EnsemblFungi"/>
</dbReference>